<evidence type="ECO:0000313" key="2">
    <source>
        <dbReference type="EMBL" id="KAK7605495.1"/>
    </source>
</evidence>
<reference evidence="2 3" key="1">
    <citation type="submission" date="2024-03" db="EMBL/GenBank/DDBJ databases">
        <title>Adaptation during the transition from Ophiocordyceps entomopathogen to insect associate is accompanied by gene loss and intensified selection.</title>
        <authorList>
            <person name="Ward C.M."/>
            <person name="Onetto C.A."/>
            <person name="Borneman A.R."/>
        </authorList>
    </citation>
    <scope>NUCLEOTIDE SEQUENCE [LARGE SCALE GENOMIC DNA]</scope>
    <source>
        <strain evidence="2">AWRI1</strain>
        <tissue evidence="2">Single Adult Female</tissue>
    </source>
</reference>
<comment type="caution">
    <text evidence="2">The sequence shown here is derived from an EMBL/GenBank/DDBJ whole genome shotgun (WGS) entry which is preliminary data.</text>
</comment>
<name>A0AAN9YBY5_9HEMI</name>
<feature type="region of interest" description="Disordered" evidence="1">
    <location>
        <begin position="39"/>
        <end position="59"/>
    </location>
</feature>
<feature type="region of interest" description="Disordered" evidence="1">
    <location>
        <begin position="83"/>
        <end position="126"/>
    </location>
</feature>
<accession>A0AAN9YBY5</accession>
<dbReference type="AlphaFoldDB" id="A0AAN9YBY5"/>
<dbReference type="EMBL" id="JBBCAQ010000002">
    <property type="protein sequence ID" value="KAK7605495.1"/>
    <property type="molecule type" value="Genomic_DNA"/>
</dbReference>
<dbReference type="Proteomes" id="UP001367676">
    <property type="component" value="Unassembled WGS sequence"/>
</dbReference>
<evidence type="ECO:0000256" key="1">
    <source>
        <dbReference type="SAM" id="MobiDB-lite"/>
    </source>
</evidence>
<feature type="compositionally biased region" description="Basic and acidic residues" evidence="1">
    <location>
        <begin position="109"/>
        <end position="126"/>
    </location>
</feature>
<sequence length="126" mass="14092">MNGPPIINRTLPGCSSRLRLLSPLRFILEADHRRCCSNCSRASAAPTPTTPTAPARRRSWRWREEKPGNWKVETDDDCVSFTRGTKRPLRSHAIPQLPLPSSPLSVSKVSDKGEVKWSEASEQASR</sequence>
<evidence type="ECO:0000313" key="3">
    <source>
        <dbReference type="Proteomes" id="UP001367676"/>
    </source>
</evidence>
<feature type="compositionally biased region" description="Low complexity" evidence="1">
    <location>
        <begin position="40"/>
        <end position="54"/>
    </location>
</feature>
<organism evidence="2 3">
    <name type="scientific">Parthenolecanium corni</name>
    <dbReference type="NCBI Taxonomy" id="536013"/>
    <lineage>
        <taxon>Eukaryota</taxon>
        <taxon>Metazoa</taxon>
        <taxon>Ecdysozoa</taxon>
        <taxon>Arthropoda</taxon>
        <taxon>Hexapoda</taxon>
        <taxon>Insecta</taxon>
        <taxon>Pterygota</taxon>
        <taxon>Neoptera</taxon>
        <taxon>Paraneoptera</taxon>
        <taxon>Hemiptera</taxon>
        <taxon>Sternorrhyncha</taxon>
        <taxon>Coccoidea</taxon>
        <taxon>Coccidae</taxon>
        <taxon>Parthenolecanium</taxon>
    </lineage>
</organism>
<keyword evidence="3" id="KW-1185">Reference proteome</keyword>
<proteinExistence type="predicted"/>
<gene>
    <name evidence="2" type="ORF">V9T40_007353</name>
</gene>
<protein>
    <submittedName>
        <fullName evidence="2">Uncharacterized protein</fullName>
    </submittedName>
</protein>